<comment type="subcellular location">
    <subcellularLocation>
        <location evidence="5">Cell membrane</location>
        <topology evidence="5">Multi-pass membrane protein</topology>
    </subcellularLocation>
    <subcellularLocation>
        <location evidence="1">Membrane</location>
        <topology evidence="1">Multi-pass membrane protein</topology>
    </subcellularLocation>
</comment>
<comment type="similarity">
    <text evidence="5">Belongs to the TatC family.</text>
</comment>
<dbReference type="InterPro" id="IPR002033">
    <property type="entry name" value="TatC"/>
</dbReference>
<keyword evidence="3 5" id="KW-1133">Transmembrane helix</keyword>
<comment type="caution">
    <text evidence="6">The sequence shown here is derived from an EMBL/GenBank/DDBJ whole genome shotgun (WGS) entry which is preliminary data.</text>
</comment>
<accession>A0A1R0F7Z1</accession>
<gene>
    <name evidence="5" type="primary">tatC</name>
    <name evidence="6" type="ORF">PEB0149_005160</name>
</gene>
<feature type="transmembrane region" description="Helical" evidence="5">
    <location>
        <begin position="26"/>
        <end position="47"/>
    </location>
</feature>
<feature type="transmembrane region" description="Helical" evidence="5">
    <location>
        <begin position="119"/>
        <end position="148"/>
    </location>
</feature>
<dbReference type="Pfam" id="PF00902">
    <property type="entry name" value="TatC"/>
    <property type="match status" value="1"/>
</dbReference>
<keyword evidence="5" id="KW-0813">Transport</keyword>
<keyword evidence="2 5" id="KW-0812">Transmembrane</keyword>
<dbReference type="GeneID" id="92991524"/>
<evidence type="ECO:0000256" key="1">
    <source>
        <dbReference type="ARBA" id="ARBA00004141"/>
    </source>
</evidence>
<feature type="transmembrane region" description="Helical" evidence="5">
    <location>
        <begin position="86"/>
        <end position="107"/>
    </location>
</feature>
<name>A0A1R0F7Z1_9HYPH</name>
<evidence type="ECO:0000256" key="2">
    <source>
        <dbReference type="ARBA" id="ARBA00022692"/>
    </source>
</evidence>
<feature type="transmembrane region" description="Helical" evidence="5">
    <location>
        <begin position="212"/>
        <end position="229"/>
    </location>
</feature>
<comment type="function">
    <text evidence="5">Part of the twin-arginine translocation (Tat) system that transports large folded proteins containing a characteristic twin-arginine motif in their signal peptide across membranes. Together with TatB, TatC is part of a receptor directly interacting with Tat signal peptides.</text>
</comment>
<keyword evidence="5" id="KW-0811">Translocation</keyword>
<dbReference type="Proteomes" id="UP000187344">
    <property type="component" value="Unassembled WGS sequence"/>
</dbReference>
<dbReference type="GO" id="GO:0065002">
    <property type="term" value="P:intracellular protein transmembrane transport"/>
    <property type="evidence" value="ECO:0007669"/>
    <property type="project" value="TreeGrafter"/>
</dbReference>
<dbReference type="PANTHER" id="PTHR30371">
    <property type="entry name" value="SEC-INDEPENDENT PROTEIN TRANSLOCASE PROTEIN TATC"/>
    <property type="match status" value="1"/>
</dbReference>
<reference evidence="6 7" key="1">
    <citation type="submission" date="2016-12" db="EMBL/GenBank/DDBJ databases">
        <title>Comparative genomics of Bartonella apis.</title>
        <authorList>
            <person name="Engel P."/>
        </authorList>
    </citation>
    <scope>NUCLEOTIDE SEQUENCE [LARGE SCALE GENOMIC DNA]</scope>
    <source>
        <strain evidence="6 7">PEB0149</strain>
    </source>
</reference>
<dbReference type="GO" id="GO:0043953">
    <property type="term" value="P:protein transport by the Tat complex"/>
    <property type="evidence" value="ECO:0007669"/>
    <property type="project" value="UniProtKB-UniRule"/>
</dbReference>
<evidence type="ECO:0000313" key="7">
    <source>
        <dbReference type="Proteomes" id="UP000187344"/>
    </source>
</evidence>
<protein>
    <recommendedName>
        <fullName evidence="5">Sec-independent protein translocase protein TatC</fullName>
    </recommendedName>
</protein>
<organism evidence="6 7">
    <name type="scientific">Bartonella apis</name>
    <dbReference type="NCBI Taxonomy" id="1686310"/>
    <lineage>
        <taxon>Bacteria</taxon>
        <taxon>Pseudomonadati</taxon>
        <taxon>Pseudomonadota</taxon>
        <taxon>Alphaproteobacteria</taxon>
        <taxon>Hyphomicrobiales</taxon>
        <taxon>Bartonellaceae</taxon>
        <taxon>Bartonella</taxon>
    </lineage>
</organism>
<comment type="subunit">
    <text evidence="5">The Tat system comprises two distinct complexes: a TatABC complex, containing multiple copies of TatA, TatB and TatC subunits, and a separate TatA complex, containing only TatA subunits. Substrates initially bind to the TatABC complex, which probably triggers association of the separate TatA complex to form the active translocon.</text>
</comment>
<dbReference type="NCBIfam" id="TIGR00945">
    <property type="entry name" value="tatC"/>
    <property type="match status" value="1"/>
</dbReference>
<dbReference type="OrthoDB" id="9777044at2"/>
<comment type="caution">
    <text evidence="5">Lacks conserved residue(s) required for the propagation of feature annotation.</text>
</comment>
<sequence>MHEDEDEVEASSAPLLDHLIELRHRIIVSLIAFAIAFIICFFVKDYILNFLLWPYQWAMKISGGNPDSIRLQSTQVWETFLTKMKLAAFGGVILSFPYLAFQLYSFIAPGLYRNERRAFLPFLISAPILFLLGGAFVYCVLAPMMLWFSLSQQLLPDSHLKVEFIARISDYLSFMQSFILIFGLIFQLPLVTSLLTKAGLITSKMLVSKRKWAILIAVVVAAMVTPSDFFTMFGVALPTILLYEVSIIVSRWIEKKQAKENNKAS</sequence>
<dbReference type="PRINTS" id="PR01840">
    <property type="entry name" value="TATCFAMILY"/>
</dbReference>
<dbReference type="PANTHER" id="PTHR30371:SF0">
    <property type="entry name" value="SEC-INDEPENDENT PROTEIN TRANSLOCASE PROTEIN TATC, CHLOROPLASTIC-RELATED"/>
    <property type="match status" value="1"/>
</dbReference>
<dbReference type="HAMAP" id="MF_00902">
    <property type="entry name" value="TatC"/>
    <property type="match status" value="1"/>
</dbReference>
<evidence type="ECO:0000256" key="5">
    <source>
        <dbReference type="HAMAP-Rule" id="MF_00902"/>
    </source>
</evidence>
<keyword evidence="7" id="KW-1185">Reference proteome</keyword>
<keyword evidence="4 5" id="KW-0472">Membrane</keyword>
<evidence type="ECO:0000313" key="6">
    <source>
        <dbReference type="EMBL" id="OLY43094.1"/>
    </source>
</evidence>
<keyword evidence="5" id="KW-0653">Protein transport</keyword>
<dbReference type="GO" id="GO:0033281">
    <property type="term" value="C:TAT protein transport complex"/>
    <property type="evidence" value="ECO:0007669"/>
    <property type="project" value="UniProtKB-UniRule"/>
</dbReference>
<dbReference type="EMBL" id="LXYT01000002">
    <property type="protein sequence ID" value="OLY43094.1"/>
    <property type="molecule type" value="Genomic_DNA"/>
</dbReference>
<dbReference type="RefSeq" id="WP_075870014.1">
    <property type="nucleotide sequence ID" value="NZ_CALYQA010000001.1"/>
</dbReference>
<evidence type="ECO:0000256" key="3">
    <source>
        <dbReference type="ARBA" id="ARBA00022989"/>
    </source>
</evidence>
<keyword evidence="5" id="KW-1003">Cell membrane</keyword>
<evidence type="ECO:0000256" key="4">
    <source>
        <dbReference type="ARBA" id="ARBA00023136"/>
    </source>
</evidence>
<dbReference type="GO" id="GO:0009977">
    <property type="term" value="F:proton motive force dependent protein transmembrane transporter activity"/>
    <property type="evidence" value="ECO:0007669"/>
    <property type="project" value="TreeGrafter"/>
</dbReference>
<proteinExistence type="inferred from homology"/>
<feature type="transmembrane region" description="Helical" evidence="5">
    <location>
        <begin position="168"/>
        <end position="191"/>
    </location>
</feature>
<dbReference type="AlphaFoldDB" id="A0A1R0F7Z1"/>